<feature type="compositionally biased region" description="Polar residues" evidence="1">
    <location>
        <begin position="1"/>
        <end position="11"/>
    </location>
</feature>
<evidence type="ECO:0000313" key="5">
    <source>
        <dbReference type="Proteomes" id="UP000663848"/>
    </source>
</evidence>
<feature type="region of interest" description="Disordered" evidence="1">
    <location>
        <begin position="1"/>
        <end position="36"/>
    </location>
</feature>
<name>A0A822AXR2_9BILA</name>
<proteinExistence type="predicted"/>
<keyword evidence="6" id="KW-1185">Reference proteome</keyword>
<protein>
    <submittedName>
        <fullName evidence="4">Uncharacterized protein</fullName>
    </submittedName>
</protein>
<dbReference type="EMBL" id="CAJOBO010014385">
    <property type="protein sequence ID" value="CAF4618111.1"/>
    <property type="molecule type" value="Genomic_DNA"/>
</dbReference>
<evidence type="ECO:0000256" key="1">
    <source>
        <dbReference type="SAM" id="MobiDB-lite"/>
    </source>
</evidence>
<dbReference type="Proteomes" id="UP000663873">
    <property type="component" value="Unassembled WGS sequence"/>
</dbReference>
<dbReference type="Proteomes" id="UP000663848">
    <property type="component" value="Unassembled WGS sequence"/>
</dbReference>
<dbReference type="EMBL" id="CAJOBR010036377">
    <property type="protein sequence ID" value="CAF5013641.1"/>
    <property type="molecule type" value="Genomic_DNA"/>
</dbReference>
<dbReference type="EMBL" id="CAJOBP010049349">
    <property type="protein sequence ID" value="CAF4805372.1"/>
    <property type="molecule type" value="Genomic_DNA"/>
</dbReference>
<reference evidence="4" key="1">
    <citation type="submission" date="2021-02" db="EMBL/GenBank/DDBJ databases">
        <authorList>
            <person name="Nowell W R."/>
        </authorList>
    </citation>
    <scope>NUCLEOTIDE SEQUENCE</scope>
</reference>
<gene>
    <name evidence="2" type="ORF">HFQ381_LOCUS34260</name>
    <name evidence="4" type="ORF">QYT958_LOCUS39310</name>
    <name evidence="3" type="ORF">UJA718_LOCUS41476</name>
</gene>
<evidence type="ECO:0000313" key="3">
    <source>
        <dbReference type="EMBL" id="CAF4805372.1"/>
    </source>
</evidence>
<comment type="caution">
    <text evidence="4">The sequence shown here is derived from an EMBL/GenBank/DDBJ whole genome shotgun (WGS) entry which is preliminary data.</text>
</comment>
<sequence length="86" mass="9777">MSTGDTPVQHQSKTSYDSDDSSSSRSVFNRSDFQTIPPQAINTQFNSIFSEEISSVVKAINYEQMHKSNSQIRFLEDKINNQNKTL</sequence>
<dbReference type="AlphaFoldDB" id="A0A822AXR2"/>
<organism evidence="4 5">
    <name type="scientific">Rotaria socialis</name>
    <dbReference type="NCBI Taxonomy" id="392032"/>
    <lineage>
        <taxon>Eukaryota</taxon>
        <taxon>Metazoa</taxon>
        <taxon>Spiralia</taxon>
        <taxon>Gnathifera</taxon>
        <taxon>Rotifera</taxon>
        <taxon>Eurotatoria</taxon>
        <taxon>Bdelloidea</taxon>
        <taxon>Philodinida</taxon>
        <taxon>Philodinidae</taxon>
        <taxon>Rotaria</taxon>
    </lineage>
</organism>
<evidence type="ECO:0000313" key="4">
    <source>
        <dbReference type="EMBL" id="CAF5013641.1"/>
    </source>
</evidence>
<evidence type="ECO:0000313" key="2">
    <source>
        <dbReference type="EMBL" id="CAF4618111.1"/>
    </source>
</evidence>
<feature type="compositionally biased region" description="Low complexity" evidence="1">
    <location>
        <begin position="21"/>
        <end position="32"/>
    </location>
</feature>
<dbReference type="Proteomes" id="UP000663851">
    <property type="component" value="Unassembled WGS sequence"/>
</dbReference>
<feature type="non-terminal residue" evidence="4">
    <location>
        <position position="86"/>
    </location>
</feature>
<accession>A0A822AXR2</accession>
<evidence type="ECO:0000313" key="6">
    <source>
        <dbReference type="Proteomes" id="UP000663873"/>
    </source>
</evidence>